<dbReference type="InParanoid" id="G4ZVH4"/>
<proteinExistence type="predicted"/>
<dbReference type="Proteomes" id="UP000002640">
    <property type="component" value="Unassembled WGS sequence"/>
</dbReference>
<reference evidence="1 2" key="1">
    <citation type="journal article" date="2006" name="Science">
        <title>Phytophthora genome sequences uncover evolutionary origins and mechanisms of pathogenesis.</title>
        <authorList>
            <person name="Tyler B.M."/>
            <person name="Tripathy S."/>
            <person name="Zhang X."/>
            <person name="Dehal P."/>
            <person name="Jiang R.H."/>
            <person name="Aerts A."/>
            <person name="Arredondo F.D."/>
            <person name="Baxter L."/>
            <person name="Bensasson D."/>
            <person name="Beynon J.L."/>
            <person name="Chapman J."/>
            <person name="Damasceno C.M."/>
            <person name="Dorrance A.E."/>
            <person name="Dou D."/>
            <person name="Dickerman A.W."/>
            <person name="Dubchak I.L."/>
            <person name="Garbelotto M."/>
            <person name="Gijzen M."/>
            <person name="Gordon S.G."/>
            <person name="Govers F."/>
            <person name="Grunwald N.J."/>
            <person name="Huang W."/>
            <person name="Ivors K.L."/>
            <person name="Jones R.W."/>
            <person name="Kamoun S."/>
            <person name="Krampis K."/>
            <person name="Lamour K.H."/>
            <person name="Lee M.K."/>
            <person name="McDonald W.H."/>
            <person name="Medina M."/>
            <person name="Meijer H.J."/>
            <person name="Nordberg E.K."/>
            <person name="Maclean D.J."/>
            <person name="Ospina-Giraldo M.D."/>
            <person name="Morris P.F."/>
            <person name="Phuntumart V."/>
            <person name="Putnam N.H."/>
            <person name="Rash S."/>
            <person name="Rose J.K."/>
            <person name="Sakihama Y."/>
            <person name="Salamov A.A."/>
            <person name="Savidor A."/>
            <person name="Scheuring C.F."/>
            <person name="Smith B.M."/>
            <person name="Sobral B.W."/>
            <person name="Terry A."/>
            <person name="Torto-Alalibo T.A."/>
            <person name="Win J."/>
            <person name="Xu Z."/>
            <person name="Zhang H."/>
            <person name="Grigoriev I.V."/>
            <person name="Rokhsar D.S."/>
            <person name="Boore J.L."/>
        </authorList>
    </citation>
    <scope>NUCLEOTIDE SEQUENCE [LARGE SCALE GENOMIC DNA]</scope>
    <source>
        <strain evidence="1 2">P6497</strain>
    </source>
</reference>
<evidence type="ECO:0008006" key="3">
    <source>
        <dbReference type="Google" id="ProtNLM"/>
    </source>
</evidence>
<dbReference type="RefSeq" id="XP_009531825.1">
    <property type="nucleotide sequence ID" value="XM_009533530.1"/>
</dbReference>
<dbReference type="EMBL" id="JH159157">
    <property type="protein sequence ID" value="EGZ11492.1"/>
    <property type="molecule type" value="Genomic_DNA"/>
</dbReference>
<dbReference type="KEGG" id="psoj:PHYSODRAFT_412758"/>
<keyword evidence="2" id="KW-1185">Reference proteome</keyword>
<gene>
    <name evidence="1" type="ORF">PHYSODRAFT_412758</name>
</gene>
<dbReference type="GeneID" id="20651758"/>
<protein>
    <recommendedName>
        <fullName evidence="3">Myb-like domain-containing protein</fullName>
    </recommendedName>
</protein>
<feature type="non-terminal residue" evidence="1">
    <location>
        <position position="60"/>
    </location>
</feature>
<dbReference type="AlphaFoldDB" id="G4ZVH4"/>
<organism evidence="1 2">
    <name type="scientific">Phytophthora sojae (strain P6497)</name>
    <name type="common">Soybean stem and root rot agent</name>
    <name type="synonym">Phytophthora megasperma f. sp. glycines</name>
    <dbReference type="NCBI Taxonomy" id="1094619"/>
    <lineage>
        <taxon>Eukaryota</taxon>
        <taxon>Sar</taxon>
        <taxon>Stramenopiles</taxon>
        <taxon>Oomycota</taxon>
        <taxon>Peronosporomycetes</taxon>
        <taxon>Peronosporales</taxon>
        <taxon>Peronosporaceae</taxon>
        <taxon>Phytophthora</taxon>
    </lineage>
</organism>
<name>G4ZVH4_PHYSP</name>
<feature type="non-terminal residue" evidence="1">
    <location>
        <position position="1"/>
    </location>
</feature>
<evidence type="ECO:0000313" key="2">
    <source>
        <dbReference type="Proteomes" id="UP000002640"/>
    </source>
</evidence>
<evidence type="ECO:0000313" key="1">
    <source>
        <dbReference type="EMBL" id="EGZ11492.1"/>
    </source>
</evidence>
<dbReference type="SMR" id="G4ZVH4"/>
<accession>G4ZVH4</accession>
<sequence length="60" mass="6854">FSDDEDAMLVKLVGQYNSVGGKPNWPYITEAMSIYGIPRKVLQNRLKTLKKTYGKDLSKF</sequence>